<dbReference type="SUPFAM" id="SSF52402">
    <property type="entry name" value="Adenine nucleotide alpha hydrolases-like"/>
    <property type="match status" value="2"/>
</dbReference>
<dbReference type="RefSeq" id="WP_111489705.1">
    <property type="nucleotide sequence ID" value="NZ_CP031264.1"/>
</dbReference>
<comment type="similarity">
    <text evidence="1">Belongs to the universal stress protein A family.</text>
</comment>
<dbReference type="PANTHER" id="PTHR46553:SF3">
    <property type="entry name" value="ADENINE NUCLEOTIDE ALPHA HYDROLASES-LIKE SUPERFAMILY PROTEIN"/>
    <property type="match status" value="1"/>
</dbReference>
<evidence type="ECO:0000256" key="1">
    <source>
        <dbReference type="ARBA" id="ARBA00008791"/>
    </source>
</evidence>
<protein>
    <submittedName>
        <fullName evidence="3">Universal stress protein</fullName>
    </submittedName>
</protein>
<keyword evidence="4" id="KW-1185">Reference proteome</keyword>
<evidence type="ECO:0000259" key="2">
    <source>
        <dbReference type="Pfam" id="PF00582"/>
    </source>
</evidence>
<proteinExistence type="inferred from homology"/>
<organism evidence="3 4">
    <name type="scientific">Peterkaempfera bronchialis</name>
    <dbReference type="NCBI Taxonomy" id="2126346"/>
    <lineage>
        <taxon>Bacteria</taxon>
        <taxon>Bacillati</taxon>
        <taxon>Actinomycetota</taxon>
        <taxon>Actinomycetes</taxon>
        <taxon>Kitasatosporales</taxon>
        <taxon>Streptomycetaceae</taxon>
        <taxon>Peterkaempfera</taxon>
    </lineage>
</organism>
<dbReference type="Proteomes" id="UP000249340">
    <property type="component" value="Chromosome"/>
</dbReference>
<gene>
    <name evidence="3" type="ORF">C7M71_002795</name>
</gene>
<name>A0A345SS53_9ACTN</name>
<dbReference type="KEGG" id="stri:C7M71_002795"/>
<evidence type="ECO:0000313" key="3">
    <source>
        <dbReference type="EMBL" id="AXI76558.1"/>
    </source>
</evidence>
<reference evidence="4" key="1">
    <citation type="submission" date="2018-07" db="EMBL/GenBank/DDBJ databases">
        <title>Streptacidiphilus bronchialis DSM 106435 chromosome.</title>
        <authorList>
            <person name="Batra D."/>
            <person name="Gulvik C.A."/>
        </authorList>
    </citation>
    <scope>NUCLEOTIDE SEQUENCE [LARGE SCALE GENOMIC DNA]</scope>
    <source>
        <strain evidence="4">DSM 106435</strain>
    </source>
</reference>
<dbReference type="Pfam" id="PF00582">
    <property type="entry name" value="Usp"/>
    <property type="match status" value="2"/>
</dbReference>
<dbReference type="EMBL" id="CP031264">
    <property type="protein sequence ID" value="AXI76558.1"/>
    <property type="molecule type" value="Genomic_DNA"/>
</dbReference>
<feature type="domain" description="UspA" evidence="2">
    <location>
        <begin position="151"/>
        <end position="286"/>
    </location>
</feature>
<dbReference type="InterPro" id="IPR006015">
    <property type="entry name" value="Universal_stress_UspA"/>
</dbReference>
<dbReference type="InterPro" id="IPR014729">
    <property type="entry name" value="Rossmann-like_a/b/a_fold"/>
</dbReference>
<dbReference type="PRINTS" id="PR01438">
    <property type="entry name" value="UNVRSLSTRESS"/>
</dbReference>
<dbReference type="OrthoDB" id="3849533at2"/>
<evidence type="ECO:0000313" key="4">
    <source>
        <dbReference type="Proteomes" id="UP000249340"/>
    </source>
</evidence>
<feature type="domain" description="UspA" evidence="2">
    <location>
        <begin position="1"/>
        <end position="137"/>
    </location>
</feature>
<accession>A0A345SS53</accession>
<dbReference type="AlphaFoldDB" id="A0A345SS53"/>
<sequence length="288" mass="30418">MLRPVTVGIDGSPESLAAADWAAREALRRRLPLRLVHSWNARPQIGPSVQDEETREHWSGRLLRETAAALRECYPELAVDSVEETEGAAATVLLAQSEESELLVLGSHGYGAVAGFMLGSLGSQLLARAAGPVVMVRTDGGRPADGAGNEVVVGVKGYQDPAPALLDFAFTAAAVRGAALRAVRAWSLPPVYGYGAVGLDPVDGQEESERAALTEALTPWREKYPQVEVVEQVESGARGEVLVRAAAGAGLLVVGRRVRRPALTMRVGPVAHAALHFAHCPVAVVPHD</sequence>
<dbReference type="Gene3D" id="3.40.50.620">
    <property type="entry name" value="HUPs"/>
    <property type="match status" value="2"/>
</dbReference>
<dbReference type="InterPro" id="IPR006016">
    <property type="entry name" value="UspA"/>
</dbReference>
<dbReference type="PANTHER" id="PTHR46553">
    <property type="entry name" value="ADENINE NUCLEOTIDE ALPHA HYDROLASES-LIKE SUPERFAMILY PROTEIN"/>
    <property type="match status" value="1"/>
</dbReference>